<reference evidence="1" key="1">
    <citation type="submission" date="2025-08" db="UniProtKB">
        <authorList>
            <consortium name="Ensembl"/>
        </authorList>
    </citation>
    <scope>IDENTIFICATION</scope>
</reference>
<keyword evidence="2" id="KW-1185">Reference proteome</keyword>
<name>A0A8C5B7A4_GADMO</name>
<evidence type="ECO:0008006" key="3">
    <source>
        <dbReference type="Google" id="ProtNLM"/>
    </source>
</evidence>
<dbReference type="AlphaFoldDB" id="A0A8C5B7A4"/>
<evidence type="ECO:0000313" key="2">
    <source>
        <dbReference type="Proteomes" id="UP000694546"/>
    </source>
</evidence>
<dbReference type="PANTHER" id="PTHR36688">
    <property type="entry name" value="ENDO/EXONUCLEASE/PHOSPHATASE DOMAIN-CONTAINING PROTEIN"/>
    <property type="match status" value="1"/>
</dbReference>
<dbReference type="InterPro" id="IPR052560">
    <property type="entry name" value="RdDP_mobile_element"/>
</dbReference>
<proteinExistence type="predicted"/>
<dbReference type="GeneTree" id="ENSGT01030000239669"/>
<reference evidence="1" key="2">
    <citation type="submission" date="2025-09" db="UniProtKB">
        <authorList>
            <consortium name="Ensembl"/>
        </authorList>
    </citation>
    <scope>IDENTIFICATION</scope>
</reference>
<dbReference type="Proteomes" id="UP000694546">
    <property type="component" value="Chromosome 9"/>
</dbReference>
<dbReference type="Ensembl" id="ENSGMOT00000030240.1">
    <property type="protein sequence ID" value="ENSGMOP00000041247.1"/>
    <property type="gene ID" value="ENSGMOG00000031070.1"/>
</dbReference>
<protein>
    <recommendedName>
        <fullName evidence="3">Reverse transcriptase domain-containing protein</fullName>
    </recommendedName>
</protein>
<accession>A0A8C5B7A4</accession>
<dbReference type="PANTHER" id="PTHR36688:SF2">
    <property type="entry name" value="ENDONUCLEASE_EXONUCLEASE_PHOSPHATASE DOMAIN-CONTAINING PROTEIN"/>
    <property type="match status" value="1"/>
</dbReference>
<evidence type="ECO:0000313" key="1">
    <source>
        <dbReference type="Ensembl" id="ENSGMOP00000041247.1"/>
    </source>
</evidence>
<organism evidence="1 2">
    <name type="scientific">Gadus morhua</name>
    <name type="common">Atlantic cod</name>
    <dbReference type="NCBI Taxonomy" id="8049"/>
    <lineage>
        <taxon>Eukaryota</taxon>
        <taxon>Metazoa</taxon>
        <taxon>Chordata</taxon>
        <taxon>Craniata</taxon>
        <taxon>Vertebrata</taxon>
        <taxon>Euteleostomi</taxon>
        <taxon>Actinopterygii</taxon>
        <taxon>Neopterygii</taxon>
        <taxon>Teleostei</taxon>
        <taxon>Neoteleostei</taxon>
        <taxon>Acanthomorphata</taxon>
        <taxon>Zeiogadaria</taxon>
        <taxon>Gadariae</taxon>
        <taxon>Gadiformes</taxon>
        <taxon>Gadoidei</taxon>
        <taxon>Gadidae</taxon>
        <taxon>Gadus</taxon>
    </lineage>
</organism>
<sequence length="152" mass="17197">MAEELFQHVSQDSEDPKDLASFTLHIDHQKTKKKMPKNGVPQGSVLAPIYDIALLTTGISFSSLNDTLTDDLTNLNKYFINWRLKMNETKTVSSTFHLANRLANIQLEVKCAGNTIPFEKSPIYLGVTLDRTLTYKQHLQAHQKILKIVLIS</sequence>